<keyword evidence="6" id="KW-1185">Reference proteome</keyword>
<dbReference type="InterPro" id="IPR009091">
    <property type="entry name" value="RCC1/BLIP-II"/>
</dbReference>
<feature type="repeat" description="RCC1" evidence="2">
    <location>
        <begin position="438"/>
        <end position="491"/>
    </location>
</feature>
<accession>A0AAV7WIT0</accession>
<dbReference type="InterPro" id="IPR000408">
    <property type="entry name" value="Reg_chr_condens"/>
</dbReference>
<dbReference type="Proteomes" id="UP001066276">
    <property type="component" value="Chromosome 1_1"/>
</dbReference>
<dbReference type="InterPro" id="IPR058923">
    <property type="entry name" value="RCC1-like_dom"/>
</dbReference>
<feature type="domain" description="RCC1-like" evidence="4">
    <location>
        <begin position="440"/>
        <end position="694"/>
    </location>
</feature>
<dbReference type="EMBL" id="JANPWB010000001">
    <property type="protein sequence ID" value="KAJ1212712.1"/>
    <property type="molecule type" value="Genomic_DNA"/>
</dbReference>
<evidence type="ECO:0000313" key="6">
    <source>
        <dbReference type="Proteomes" id="UP001066276"/>
    </source>
</evidence>
<dbReference type="InterPro" id="IPR051625">
    <property type="entry name" value="Signaling_Regulatory_Domain"/>
</dbReference>
<feature type="repeat" description="RCC1" evidence="2">
    <location>
        <begin position="646"/>
        <end position="698"/>
    </location>
</feature>
<comment type="caution">
    <text evidence="5">The sequence shown here is derived from an EMBL/GenBank/DDBJ whole genome shotgun (WGS) entry which is preliminary data.</text>
</comment>
<evidence type="ECO:0000256" key="1">
    <source>
        <dbReference type="ARBA" id="ARBA00022737"/>
    </source>
</evidence>
<sequence length="1053" mass="115164">MLGCSGVQQLFSHINFPSHSSAQFLQRYKIPRRFSPVHTSSRAGRQRFAQDHSLQAGNSKLEREVRYNEETMAWYQSQVLTTWQEALNHSWAAEDGMATTTRELTSQLYQKLLSSKEVVHVALPAKDLLGPQLLDYEQEVGSPFERAHYVTALLHSQLHVASRVFQNTSFIEFLRQRLLCLQRIFHAISCKFHRPLRMDTAMTHDALVCLRSETSLVHSAGGQRGTEVLIEMAVQAGLRMVFSLLRQHWHLAGQSPDGDLCSEVMLTASSVLASLPPLSLASENRIPPLGQRSLAQVSDFLKQMSRPGASSGHVGRRMAMELLLALAVQRGCLRFLLEWIDVALSDCCYVEGSSQSPQDQEEAISQLQLSEVVHQMRVSSGAAVDSTQGEIPMTGSEEGFTPVQGALRLMEEICHLASQTTSLHGYLATAPSREVEVVAVFVWGSNSSHQLSDSSSDKILHPKLAPAFCDAGTVVVCVSAGYRHSAAVTSDGELYTWGEGDFGRLGHRDSQSRSTPTLVKDISGVGQVSCGSSNTVAVSQDGLTVWSFGGGDNGKLGHGDTSRVYRPKVIEGLQGLCIRKVCTGSQSTMALTSNGQVFAWGWGACLGCGSSELMVLRPQPIEDLRAIKIIDISCGDSHCLALSQGHEVYAWGNNAMGQCGQGHTSTPITRPRRVLGLENRPIQQITAGTSHSLAWTAPPMDREMVSWHRPYCLDLSENTFTFLRTFLERFSNSVDKPPSLTPFKSDREQQRFVLLCLKLLCAHLTLAHLMGTGASLLGSQAAPLRDLLFRMIDSPVTPAVHQAVKETLSIGGSLLLPPLMERIDLIHSLLPKETQDWDSLSEGQRMQLDLVLNSLQDQSHVASLLGFNQPEDYIELPTTSSSSSAIPPAQMSSNPLHLSEILLKTLLRNICAHTDHAFVDLEKNSDSRQSQPSGSAGGPPTHLYHLLSSLHRHLLAHCCVSTTEEASRSRGLLYRHLCLFLSCSTETYQRAASLLKDSRPAGSKFTDELEGHNLSVMQAAQPEVFEVLGGTAGNHELTACDVSIGQGLAAQYS</sequence>
<dbReference type="SUPFAM" id="SSF50985">
    <property type="entry name" value="RCC1/BLIP-II"/>
    <property type="match status" value="2"/>
</dbReference>
<dbReference type="PRINTS" id="PR00633">
    <property type="entry name" value="RCCNDNSATION"/>
</dbReference>
<feature type="repeat" description="RCC1" evidence="2">
    <location>
        <begin position="595"/>
        <end position="645"/>
    </location>
</feature>
<evidence type="ECO:0000256" key="2">
    <source>
        <dbReference type="PROSITE-ProRule" id="PRU00235"/>
    </source>
</evidence>
<dbReference type="PROSITE" id="PS50012">
    <property type="entry name" value="RCC1_3"/>
    <property type="match status" value="5"/>
</dbReference>
<feature type="repeat" description="RCC1" evidence="2">
    <location>
        <begin position="543"/>
        <end position="594"/>
    </location>
</feature>
<dbReference type="PANTHER" id="PTHR22872">
    <property type="entry name" value="BTK-BINDING PROTEIN-RELATED"/>
    <property type="match status" value="1"/>
</dbReference>
<reference evidence="5" key="1">
    <citation type="journal article" date="2022" name="bioRxiv">
        <title>Sequencing and chromosome-scale assembly of the giantPleurodeles waltlgenome.</title>
        <authorList>
            <person name="Brown T."/>
            <person name="Elewa A."/>
            <person name="Iarovenko S."/>
            <person name="Subramanian E."/>
            <person name="Araus A.J."/>
            <person name="Petzold A."/>
            <person name="Susuki M."/>
            <person name="Suzuki K.-i.T."/>
            <person name="Hayashi T."/>
            <person name="Toyoda A."/>
            <person name="Oliveira C."/>
            <person name="Osipova E."/>
            <person name="Leigh N.D."/>
            <person name="Simon A."/>
            <person name="Yun M.H."/>
        </authorList>
    </citation>
    <scope>NUCLEOTIDE SEQUENCE</scope>
    <source>
        <strain evidence="5">20211129_DDA</strain>
        <tissue evidence="5">Liver</tissue>
    </source>
</reference>
<proteinExistence type="predicted"/>
<dbReference type="Gene3D" id="2.130.10.30">
    <property type="entry name" value="Regulator of chromosome condensation 1/beta-lactamase-inhibitor protein II"/>
    <property type="match status" value="2"/>
</dbReference>
<organism evidence="5 6">
    <name type="scientific">Pleurodeles waltl</name>
    <name type="common">Iberian ribbed newt</name>
    <dbReference type="NCBI Taxonomy" id="8319"/>
    <lineage>
        <taxon>Eukaryota</taxon>
        <taxon>Metazoa</taxon>
        <taxon>Chordata</taxon>
        <taxon>Craniata</taxon>
        <taxon>Vertebrata</taxon>
        <taxon>Euteleostomi</taxon>
        <taxon>Amphibia</taxon>
        <taxon>Batrachia</taxon>
        <taxon>Caudata</taxon>
        <taxon>Salamandroidea</taxon>
        <taxon>Salamandridae</taxon>
        <taxon>Pleurodelinae</taxon>
        <taxon>Pleurodeles</taxon>
    </lineage>
</organism>
<protein>
    <recommendedName>
        <fullName evidence="4">RCC1-like domain-containing protein</fullName>
    </recommendedName>
</protein>
<feature type="repeat" description="RCC1" evidence="2">
    <location>
        <begin position="492"/>
        <end position="541"/>
    </location>
</feature>
<evidence type="ECO:0000259" key="4">
    <source>
        <dbReference type="Pfam" id="PF25390"/>
    </source>
</evidence>
<feature type="region of interest" description="Disordered" evidence="3">
    <location>
        <begin position="923"/>
        <end position="942"/>
    </location>
</feature>
<dbReference type="Pfam" id="PF25390">
    <property type="entry name" value="WD40_RLD"/>
    <property type="match status" value="1"/>
</dbReference>
<name>A0AAV7WIT0_PLEWA</name>
<dbReference type="PANTHER" id="PTHR22872:SF6">
    <property type="entry name" value="E3 UBIQUITIN-PROTEIN LIGASE HERC1-RELATED"/>
    <property type="match status" value="1"/>
</dbReference>
<evidence type="ECO:0000313" key="5">
    <source>
        <dbReference type="EMBL" id="KAJ1212712.1"/>
    </source>
</evidence>
<evidence type="ECO:0000256" key="3">
    <source>
        <dbReference type="SAM" id="MobiDB-lite"/>
    </source>
</evidence>
<gene>
    <name evidence="5" type="ORF">NDU88_000365</name>
</gene>
<keyword evidence="1" id="KW-0677">Repeat</keyword>
<dbReference type="PROSITE" id="PS00626">
    <property type="entry name" value="RCC1_2"/>
    <property type="match status" value="1"/>
</dbReference>
<dbReference type="AlphaFoldDB" id="A0AAV7WIT0"/>